<proteinExistence type="predicted"/>
<keyword evidence="1" id="KW-0175">Coiled coil</keyword>
<protein>
    <submittedName>
        <fullName evidence="2">Uncharacterized protein</fullName>
    </submittedName>
</protein>
<dbReference type="KEGG" id="hcv:FTV88_0125"/>
<evidence type="ECO:0000313" key="2">
    <source>
        <dbReference type="EMBL" id="QGG46304.1"/>
    </source>
</evidence>
<keyword evidence="3" id="KW-1185">Reference proteome</keyword>
<organism evidence="2 3">
    <name type="scientific">Heliorestis convoluta</name>
    <dbReference type="NCBI Taxonomy" id="356322"/>
    <lineage>
        <taxon>Bacteria</taxon>
        <taxon>Bacillati</taxon>
        <taxon>Bacillota</taxon>
        <taxon>Clostridia</taxon>
        <taxon>Eubacteriales</taxon>
        <taxon>Heliobacteriaceae</taxon>
        <taxon>Heliorestis</taxon>
    </lineage>
</organism>
<name>A0A5Q2MVP5_9FIRM</name>
<feature type="coiled-coil region" evidence="1">
    <location>
        <begin position="8"/>
        <end position="35"/>
    </location>
</feature>
<reference evidence="3" key="1">
    <citation type="submission" date="2019-11" db="EMBL/GenBank/DDBJ databases">
        <title>Genome sequence of Heliorestis convoluta strain HH, an alkaliphilic and minimalistic phototrophic bacterium from a soda lake in Egypt.</title>
        <authorList>
            <person name="Dewey E.D."/>
            <person name="Stokes L.M."/>
            <person name="Burchell B.M."/>
            <person name="Shaffer K.N."/>
            <person name="Huntington A.M."/>
            <person name="Baker J.M."/>
            <person name="Nadendla S."/>
            <person name="Giglio M.G."/>
            <person name="Touchman J.W."/>
            <person name="Blankenship R.E."/>
            <person name="Madigan M.T."/>
            <person name="Sattley W.M."/>
        </authorList>
    </citation>
    <scope>NUCLEOTIDE SEQUENCE [LARGE SCALE GENOMIC DNA]</scope>
    <source>
        <strain evidence="3">HH</strain>
    </source>
</reference>
<dbReference type="EMBL" id="CP045875">
    <property type="protein sequence ID" value="QGG46304.1"/>
    <property type="molecule type" value="Genomic_DNA"/>
</dbReference>
<dbReference type="AlphaFoldDB" id="A0A5Q2MVP5"/>
<evidence type="ECO:0000256" key="1">
    <source>
        <dbReference type="SAM" id="Coils"/>
    </source>
</evidence>
<evidence type="ECO:0000313" key="3">
    <source>
        <dbReference type="Proteomes" id="UP000366051"/>
    </source>
</evidence>
<accession>A0A5Q2MVP5</accession>
<sequence>MYDGITSSVQEFKTLENLENENEKLKSLLRFYVLYRNLIKILQQIYSTKLL</sequence>
<dbReference type="Proteomes" id="UP000366051">
    <property type="component" value="Chromosome"/>
</dbReference>
<gene>
    <name evidence="2" type="ORF">FTV88_0125</name>
</gene>